<dbReference type="GO" id="GO:0046872">
    <property type="term" value="F:metal ion binding"/>
    <property type="evidence" value="ECO:0007669"/>
    <property type="project" value="UniProtKB-KW"/>
</dbReference>
<evidence type="ECO:0000256" key="3">
    <source>
        <dbReference type="ARBA" id="ARBA00022643"/>
    </source>
</evidence>
<comment type="caution">
    <text evidence="7">The sequence shown here is derived from an EMBL/GenBank/DDBJ whole genome shotgun (WGS) entry which is preliminary data.</text>
</comment>
<dbReference type="RefSeq" id="WP_104520234.1">
    <property type="nucleotide sequence ID" value="NZ_NHRY01000199.1"/>
</dbReference>
<evidence type="ECO:0000256" key="5">
    <source>
        <dbReference type="ARBA" id="ARBA00023239"/>
    </source>
</evidence>
<dbReference type="Gene3D" id="3.20.20.60">
    <property type="entry name" value="Phosphoenolpyruvate-binding domains"/>
    <property type="match status" value="1"/>
</dbReference>
<reference evidence="7 8" key="1">
    <citation type="journal article" date="2018" name="Arch. Microbiol.">
        <title>New insights into the metabolic potential of the phototrophic purple bacterium Rhodopila globiformis DSM 161(T) from its draft genome sequence and evidence for a vanadium-dependent nitrogenase.</title>
        <authorList>
            <person name="Imhoff J.F."/>
            <person name="Rahn T."/>
            <person name="Kunzel S."/>
            <person name="Neulinger S.C."/>
        </authorList>
    </citation>
    <scope>NUCLEOTIDE SEQUENCE [LARGE SCALE GENOMIC DNA]</scope>
    <source>
        <strain evidence="7 8">DSM 161</strain>
    </source>
</reference>
<keyword evidence="5" id="KW-0456">Lyase</keyword>
<keyword evidence="4" id="KW-0479">Metal-binding</keyword>
<dbReference type="PANTHER" id="PTHR30502:SF0">
    <property type="entry name" value="PHOSPHOENOLPYRUVATE CARBOXYLASE FAMILY PROTEIN"/>
    <property type="match status" value="1"/>
</dbReference>
<dbReference type="GO" id="GO:0016627">
    <property type="term" value="F:oxidoreductase activity, acting on the CH-CH group of donors"/>
    <property type="evidence" value="ECO:0007669"/>
    <property type="project" value="InterPro"/>
</dbReference>
<comment type="similarity">
    <text evidence="1">Belongs to the HpcH/HpaI aldolase family.</text>
</comment>
<sequence>MALTTSTTRQRLQAGHMALGFGVHHLRSVAAPVLAAATGHDWMFIDTEHGAFSVQEATQLCLAALPTGVTPIVRVCAGALDEATRALDNGALGIVVPHVDTAAQAQRVADAFHYPPMGHRSWGGPPAVYGYQPPATAEAQAAINAEILTIVMVESPEAVRNADAIAAVAGVDVLFIGTSDLTAELGISGQMGHPGVIEAYQAVGDACRRHGKVLGMGGVYDRENAARYVAMGARFLLTGSDHSYIVAGAGERMAFFRGLANAPL</sequence>
<dbReference type="InterPro" id="IPR015813">
    <property type="entry name" value="Pyrv/PenolPyrv_kinase-like_dom"/>
</dbReference>
<dbReference type="PROSITE" id="PS00912">
    <property type="entry name" value="DHODEHASE_2"/>
    <property type="match status" value="1"/>
</dbReference>
<gene>
    <name evidence="7" type="ORF">CCS01_18145</name>
</gene>
<dbReference type="SUPFAM" id="SSF51621">
    <property type="entry name" value="Phosphoenolpyruvate/pyruvate domain"/>
    <property type="match status" value="1"/>
</dbReference>
<evidence type="ECO:0000256" key="4">
    <source>
        <dbReference type="ARBA" id="ARBA00022723"/>
    </source>
</evidence>
<dbReference type="InterPro" id="IPR040442">
    <property type="entry name" value="Pyrv_kinase-like_dom_sf"/>
</dbReference>
<dbReference type="PANTHER" id="PTHR30502">
    <property type="entry name" value="2-KETO-3-DEOXY-L-RHAMNONATE ALDOLASE"/>
    <property type="match status" value="1"/>
</dbReference>
<evidence type="ECO:0000256" key="2">
    <source>
        <dbReference type="ARBA" id="ARBA00022630"/>
    </source>
</evidence>
<dbReference type="InterPro" id="IPR005000">
    <property type="entry name" value="Aldolase/citrate-lyase_domain"/>
</dbReference>
<evidence type="ECO:0000256" key="1">
    <source>
        <dbReference type="ARBA" id="ARBA00005568"/>
    </source>
</evidence>
<evidence type="ECO:0000313" key="7">
    <source>
        <dbReference type="EMBL" id="PPQ31034.1"/>
    </source>
</evidence>
<keyword evidence="8" id="KW-1185">Reference proteome</keyword>
<protein>
    <submittedName>
        <fullName evidence="7">Aldolase</fullName>
    </submittedName>
</protein>
<proteinExistence type="inferred from homology"/>
<dbReference type="EMBL" id="NHRY01000199">
    <property type="protein sequence ID" value="PPQ31034.1"/>
    <property type="molecule type" value="Genomic_DNA"/>
</dbReference>
<dbReference type="InterPro" id="IPR050251">
    <property type="entry name" value="HpcH-HpaI_aldolase"/>
</dbReference>
<keyword evidence="3" id="KW-0288">FMN</keyword>
<keyword evidence="2" id="KW-0285">Flavoprotein</keyword>
<organism evidence="7 8">
    <name type="scientific">Rhodopila globiformis</name>
    <name type="common">Rhodopseudomonas globiformis</name>
    <dbReference type="NCBI Taxonomy" id="1071"/>
    <lineage>
        <taxon>Bacteria</taxon>
        <taxon>Pseudomonadati</taxon>
        <taxon>Pseudomonadota</taxon>
        <taxon>Alphaproteobacteria</taxon>
        <taxon>Acetobacterales</taxon>
        <taxon>Acetobacteraceae</taxon>
        <taxon>Rhodopila</taxon>
    </lineage>
</organism>
<accession>A0A2S6N8U6</accession>
<evidence type="ECO:0000313" key="8">
    <source>
        <dbReference type="Proteomes" id="UP000239724"/>
    </source>
</evidence>
<dbReference type="AlphaFoldDB" id="A0A2S6N8U6"/>
<evidence type="ECO:0000259" key="6">
    <source>
        <dbReference type="Pfam" id="PF03328"/>
    </source>
</evidence>
<dbReference type="InterPro" id="IPR001295">
    <property type="entry name" value="Dihydroorotate_DH_CS"/>
</dbReference>
<dbReference type="GO" id="GO:0016832">
    <property type="term" value="F:aldehyde-lyase activity"/>
    <property type="evidence" value="ECO:0007669"/>
    <property type="project" value="TreeGrafter"/>
</dbReference>
<dbReference type="Pfam" id="PF03328">
    <property type="entry name" value="HpcH_HpaI"/>
    <property type="match status" value="1"/>
</dbReference>
<dbReference type="OrthoDB" id="9802624at2"/>
<dbReference type="Proteomes" id="UP000239724">
    <property type="component" value="Unassembled WGS sequence"/>
</dbReference>
<name>A0A2S6N8U6_RHOGL</name>
<feature type="domain" description="HpcH/HpaI aldolase/citrate lyase" evidence="6">
    <location>
        <begin position="35"/>
        <end position="243"/>
    </location>
</feature>
<dbReference type="GO" id="GO:0006207">
    <property type="term" value="P:'de novo' pyrimidine nucleobase biosynthetic process"/>
    <property type="evidence" value="ECO:0007669"/>
    <property type="project" value="InterPro"/>
</dbReference>
<dbReference type="GO" id="GO:0005737">
    <property type="term" value="C:cytoplasm"/>
    <property type="evidence" value="ECO:0007669"/>
    <property type="project" value="TreeGrafter"/>
</dbReference>